<feature type="active site" evidence="11">
    <location>
        <position position="40"/>
    </location>
</feature>
<dbReference type="EC" id="3.4.21.89" evidence="4 12"/>
<dbReference type="AlphaFoldDB" id="A0A370GPL5"/>
<evidence type="ECO:0000256" key="10">
    <source>
        <dbReference type="ARBA" id="ARBA00023136"/>
    </source>
</evidence>
<keyword evidence="5" id="KW-1003">Cell membrane</keyword>
<dbReference type="Pfam" id="PF10502">
    <property type="entry name" value="Peptidase_S26"/>
    <property type="match status" value="1"/>
</dbReference>
<evidence type="ECO:0000259" key="14">
    <source>
        <dbReference type="Pfam" id="PF10502"/>
    </source>
</evidence>
<dbReference type="CDD" id="cd06530">
    <property type="entry name" value="S26_SPase_I"/>
    <property type="match status" value="1"/>
</dbReference>
<dbReference type="Gene3D" id="2.10.109.10">
    <property type="entry name" value="Umud Fragment, subunit A"/>
    <property type="match status" value="1"/>
</dbReference>
<evidence type="ECO:0000256" key="6">
    <source>
        <dbReference type="ARBA" id="ARBA00022670"/>
    </source>
</evidence>
<dbReference type="NCBIfam" id="TIGR02227">
    <property type="entry name" value="sigpep_I_bact"/>
    <property type="match status" value="1"/>
</dbReference>
<dbReference type="InterPro" id="IPR019756">
    <property type="entry name" value="Pept_S26A_signal_pept_1_Ser-AS"/>
</dbReference>
<evidence type="ECO:0000256" key="11">
    <source>
        <dbReference type="PIRSR" id="PIRSR600223-1"/>
    </source>
</evidence>
<name>A0A370GPL5_9BACI</name>
<dbReference type="OrthoDB" id="9802919at2"/>
<dbReference type="RefSeq" id="WP_114744462.1">
    <property type="nucleotide sequence ID" value="NZ_QQAY01000002.1"/>
</dbReference>
<feature type="transmembrane region" description="Helical" evidence="12">
    <location>
        <begin position="12"/>
        <end position="36"/>
    </location>
</feature>
<comment type="caution">
    <text evidence="15">The sequence shown here is derived from an EMBL/GenBank/DDBJ whole genome shotgun (WGS) entry which is preliminary data.</text>
</comment>
<evidence type="ECO:0000313" key="15">
    <source>
        <dbReference type="EMBL" id="RDI45627.1"/>
    </source>
</evidence>
<dbReference type="InterPro" id="IPR019758">
    <property type="entry name" value="Pept_S26A_signal_pept_1_CS"/>
</dbReference>
<gene>
    <name evidence="15" type="ORF">DFR59_102258</name>
</gene>
<sequence>MENRLKNELYSWLKAIVLGLVIAMIVKVFLFSSYIVEGKSMMPTLQDGNRLIVNKVNYDFSQPGHGDIVIFHATPTDDYVKRVIGLPGDTIEYKNDQLYRNGKPVAEPYLDKYKTEIESGFLTEDFTLKALTGKTRVPKGKLWVMGDNRLKSSDSRKPWIGFVDQKEVVGKVSFRLNPFTDFK</sequence>
<dbReference type="InterPro" id="IPR019757">
    <property type="entry name" value="Pept_S26A_signal_pept_1_Lys-AS"/>
</dbReference>
<dbReference type="EMBL" id="QQAY01000002">
    <property type="protein sequence ID" value="RDI45627.1"/>
    <property type="molecule type" value="Genomic_DNA"/>
</dbReference>
<dbReference type="PROSITE" id="PS00761">
    <property type="entry name" value="SPASE_I_3"/>
    <property type="match status" value="1"/>
</dbReference>
<dbReference type="GO" id="GO:0009003">
    <property type="term" value="F:signal peptidase activity"/>
    <property type="evidence" value="ECO:0007669"/>
    <property type="project" value="UniProtKB-EC"/>
</dbReference>
<comment type="catalytic activity">
    <reaction evidence="1 12">
        <text>Cleavage of hydrophobic, N-terminal signal or leader sequences from secreted and periplasmic proteins.</text>
        <dbReference type="EC" id="3.4.21.89"/>
    </reaction>
</comment>
<proteinExistence type="inferred from homology"/>
<organism evidence="15 16">
    <name type="scientific">Falsibacillus pallidus</name>
    <dbReference type="NCBI Taxonomy" id="493781"/>
    <lineage>
        <taxon>Bacteria</taxon>
        <taxon>Bacillati</taxon>
        <taxon>Bacillota</taxon>
        <taxon>Bacilli</taxon>
        <taxon>Bacillales</taxon>
        <taxon>Bacillaceae</taxon>
        <taxon>Falsibacillus</taxon>
    </lineage>
</organism>
<dbReference type="PANTHER" id="PTHR43390:SF1">
    <property type="entry name" value="CHLOROPLAST PROCESSING PEPTIDASE"/>
    <property type="match status" value="1"/>
</dbReference>
<dbReference type="SUPFAM" id="SSF51306">
    <property type="entry name" value="LexA/Signal peptidase"/>
    <property type="match status" value="1"/>
</dbReference>
<dbReference type="FunFam" id="2.10.109.10:FF:000008">
    <property type="entry name" value="Signal peptidase I"/>
    <property type="match status" value="1"/>
</dbReference>
<protein>
    <recommendedName>
        <fullName evidence="4 12">Signal peptidase I</fullName>
        <ecNumber evidence="4 12">3.4.21.89</ecNumber>
    </recommendedName>
</protein>
<keyword evidence="9 12" id="KW-1133">Transmembrane helix</keyword>
<reference evidence="15 16" key="1">
    <citation type="submission" date="2018-07" db="EMBL/GenBank/DDBJ databases">
        <title>Genomic Encyclopedia of Type Strains, Phase IV (KMG-IV): sequencing the most valuable type-strain genomes for metagenomic binning, comparative biology and taxonomic classification.</title>
        <authorList>
            <person name="Goeker M."/>
        </authorList>
    </citation>
    <scope>NUCLEOTIDE SEQUENCE [LARGE SCALE GENOMIC DNA]</scope>
    <source>
        <strain evidence="15 16">DSM 25281</strain>
    </source>
</reference>
<evidence type="ECO:0000256" key="3">
    <source>
        <dbReference type="ARBA" id="ARBA00009370"/>
    </source>
</evidence>
<evidence type="ECO:0000256" key="7">
    <source>
        <dbReference type="ARBA" id="ARBA00022692"/>
    </source>
</evidence>
<evidence type="ECO:0000256" key="8">
    <source>
        <dbReference type="ARBA" id="ARBA00022801"/>
    </source>
</evidence>
<dbReference type="PROSITE" id="PS00760">
    <property type="entry name" value="SPASE_I_2"/>
    <property type="match status" value="1"/>
</dbReference>
<dbReference type="GO" id="GO:0006465">
    <property type="term" value="P:signal peptide processing"/>
    <property type="evidence" value="ECO:0007669"/>
    <property type="project" value="InterPro"/>
</dbReference>
<dbReference type="InterPro" id="IPR019533">
    <property type="entry name" value="Peptidase_S26"/>
</dbReference>
<evidence type="ECO:0000256" key="13">
    <source>
        <dbReference type="RuleBase" id="RU362042"/>
    </source>
</evidence>
<dbReference type="PROSITE" id="PS00501">
    <property type="entry name" value="SPASE_I_1"/>
    <property type="match status" value="1"/>
</dbReference>
<dbReference type="PRINTS" id="PR00727">
    <property type="entry name" value="LEADERPTASE"/>
</dbReference>
<evidence type="ECO:0000313" key="16">
    <source>
        <dbReference type="Proteomes" id="UP000255326"/>
    </source>
</evidence>
<dbReference type="InterPro" id="IPR036286">
    <property type="entry name" value="LexA/Signal_pep-like_sf"/>
</dbReference>
<feature type="domain" description="Peptidase S26" evidence="14">
    <location>
        <begin position="11"/>
        <end position="175"/>
    </location>
</feature>
<evidence type="ECO:0000256" key="9">
    <source>
        <dbReference type="ARBA" id="ARBA00022989"/>
    </source>
</evidence>
<evidence type="ECO:0000256" key="12">
    <source>
        <dbReference type="RuleBase" id="RU003993"/>
    </source>
</evidence>
<keyword evidence="7 12" id="KW-0812">Transmembrane</keyword>
<evidence type="ECO:0000256" key="5">
    <source>
        <dbReference type="ARBA" id="ARBA00022475"/>
    </source>
</evidence>
<dbReference type="GO" id="GO:0005886">
    <property type="term" value="C:plasma membrane"/>
    <property type="evidence" value="ECO:0007669"/>
    <property type="project" value="UniProtKB-SubCell"/>
</dbReference>
<dbReference type="PANTHER" id="PTHR43390">
    <property type="entry name" value="SIGNAL PEPTIDASE I"/>
    <property type="match status" value="1"/>
</dbReference>
<keyword evidence="6 12" id="KW-0645">Protease</keyword>
<evidence type="ECO:0000256" key="1">
    <source>
        <dbReference type="ARBA" id="ARBA00000677"/>
    </source>
</evidence>
<evidence type="ECO:0000256" key="4">
    <source>
        <dbReference type="ARBA" id="ARBA00013208"/>
    </source>
</evidence>
<keyword evidence="8 12" id="KW-0378">Hydrolase</keyword>
<dbReference type="GO" id="GO:0004252">
    <property type="term" value="F:serine-type endopeptidase activity"/>
    <property type="evidence" value="ECO:0007669"/>
    <property type="project" value="InterPro"/>
</dbReference>
<feature type="active site" evidence="11">
    <location>
        <position position="81"/>
    </location>
</feature>
<accession>A0A370GPL5</accession>
<comment type="subcellular location">
    <subcellularLocation>
        <location evidence="2">Cell membrane</location>
        <topology evidence="2">Single-pass type II membrane protein</topology>
    </subcellularLocation>
    <subcellularLocation>
        <location evidence="13">Membrane</location>
        <topology evidence="13">Single-pass type II membrane protein</topology>
    </subcellularLocation>
</comment>
<keyword evidence="16" id="KW-1185">Reference proteome</keyword>
<keyword evidence="10 12" id="KW-0472">Membrane</keyword>
<comment type="similarity">
    <text evidence="3 13">Belongs to the peptidase S26 family.</text>
</comment>
<dbReference type="InterPro" id="IPR000223">
    <property type="entry name" value="Pept_S26A_signal_pept_1"/>
</dbReference>
<dbReference type="Proteomes" id="UP000255326">
    <property type="component" value="Unassembled WGS sequence"/>
</dbReference>
<evidence type="ECO:0000256" key="2">
    <source>
        <dbReference type="ARBA" id="ARBA00004401"/>
    </source>
</evidence>